<comment type="caution">
    <text evidence="2">The sequence shown here is derived from an EMBL/GenBank/DDBJ whole genome shotgun (WGS) entry which is preliminary data.</text>
</comment>
<keyword evidence="3" id="KW-1185">Reference proteome</keyword>
<evidence type="ECO:0000259" key="1">
    <source>
        <dbReference type="Pfam" id="PF01844"/>
    </source>
</evidence>
<organism evidence="2 3">
    <name type="scientific">Methanolobus halotolerans</name>
    <dbReference type="NCBI Taxonomy" id="2052935"/>
    <lineage>
        <taxon>Archaea</taxon>
        <taxon>Methanobacteriati</taxon>
        <taxon>Methanobacteriota</taxon>
        <taxon>Stenosarchaea group</taxon>
        <taxon>Methanomicrobia</taxon>
        <taxon>Methanosarcinales</taxon>
        <taxon>Methanosarcinaceae</taxon>
        <taxon>Methanolobus</taxon>
    </lineage>
</organism>
<sequence>MNYWRMSFRIYRNNKPIEVWEQCKKQGIAAMGYYDADGIPIVGDCSKFSEEMFDAIWRASSINSPSAQSSLKHVAYHMKKGDIIYVKQGTEIVGKGKITRGYKYKPDIVKQDSVSWEHYLKVDWDENFKPFTLDLGANQHIVLKLDSERIHKIHKAEYDTNFVHDNIDEIMSAEEGKKYITEAIFRRRNSKLIKQKKANSDCRCEACGMRYEEVYGEIGKDYIIAHHLEPIGDRDENTKTRLDDIALVCSNCHDMLHRTNPPMSVQDLKIILTDKQVNNT</sequence>
<dbReference type="AlphaFoldDB" id="A0A4E0PVS6"/>
<dbReference type="GO" id="GO:0004519">
    <property type="term" value="F:endonuclease activity"/>
    <property type="evidence" value="ECO:0007669"/>
    <property type="project" value="InterPro"/>
</dbReference>
<dbReference type="Pfam" id="PF01844">
    <property type="entry name" value="HNH"/>
    <property type="match status" value="1"/>
</dbReference>
<reference evidence="2 3" key="1">
    <citation type="submission" date="2017-11" db="EMBL/GenBank/DDBJ databases">
        <title>Isolation and Characterization of Methanogenic Archaea from Saline Meromictic Lake at Siberia.</title>
        <authorList>
            <person name="Shen Y."/>
            <person name="Huang H.-H."/>
            <person name="Lai M.-C."/>
            <person name="Chen S.-C."/>
        </authorList>
    </citation>
    <scope>NUCLEOTIDE SEQUENCE [LARGE SCALE GENOMIC DNA]</scope>
    <source>
        <strain evidence="2 3">SY-01</strain>
    </source>
</reference>
<dbReference type="CDD" id="cd00085">
    <property type="entry name" value="HNHc"/>
    <property type="match status" value="1"/>
</dbReference>
<protein>
    <recommendedName>
        <fullName evidence="1">HNH domain-containing protein</fullName>
    </recommendedName>
</protein>
<accession>A0A4E0PVS6</accession>
<dbReference type="InterPro" id="IPR003615">
    <property type="entry name" value="HNH_nuc"/>
</dbReference>
<feature type="domain" description="HNH" evidence="1">
    <location>
        <begin position="204"/>
        <end position="258"/>
    </location>
</feature>
<name>A0A4E0PVS6_9EURY</name>
<dbReference type="GO" id="GO:0008270">
    <property type="term" value="F:zinc ion binding"/>
    <property type="evidence" value="ECO:0007669"/>
    <property type="project" value="InterPro"/>
</dbReference>
<proteinExistence type="predicted"/>
<dbReference type="Proteomes" id="UP000297295">
    <property type="component" value="Unassembled WGS sequence"/>
</dbReference>
<dbReference type="GO" id="GO:0003676">
    <property type="term" value="F:nucleic acid binding"/>
    <property type="evidence" value="ECO:0007669"/>
    <property type="project" value="InterPro"/>
</dbReference>
<evidence type="ECO:0000313" key="2">
    <source>
        <dbReference type="EMBL" id="TGC09458.1"/>
    </source>
</evidence>
<dbReference type="EMBL" id="PGGK01000005">
    <property type="protein sequence ID" value="TGC09458.1"/>
    <property type="molecule type" value="Genomic_DNA"/>
</dbReference>
<dbReference type="OrthoDB" id="130393at2157"/>
<dbReference type="InterPro" id="IPR002711">
    <property type="entry name" value="HNH"/>
</dbReference>
<dbReference type="RefSeq" id="WP_135389497.1">
    <property type="nucleotide sequence ID" value="NZ_PGGK01000005.1"/>
</dbReference>
<evidence type="ECO:0000313" key="3">
    <source>
        <dbReference type="Proteomes" id="UP000297295"/>
    </source>
</evidence>
<gene>
    <name evidence="2" type="ORF">CUN85_06410</name>
</gene>